<dbReference type="EMBL" id="SIYF01000696">
    <property type="protein sequence ID" value="TKK59384.1"/>
    <property type="molecule type" value="Genomic_DNA"/>
</dbReference>
<evidence type="ECO:0000313" key="3">
    <source>
        <dbReference type="Proteomes" id="UP000305511"/>
    </source>
</evidence>
<protein>
    <submittedName>
        <fullName evidence="2">Uncharacterized protein</fullName>
    </submittedName>
</protein>
<evidence type="ECO:0000256" key="1">
    <source>
        <dbReference type="SAM" id="Coils"/>
    </source>
</evidence>
<sequence>MSEKERNDELRATITRKIAQVEEQEDILCREERKQMEQLESTVQELKREEAKYMDIFQQLHSLGDQDAQKTSSFLQAITCDVRNSCQSQQQLLDENYRSLKRKLDDDREALFRERGQIPW</sequence>
<organism evidence="2 3">
    <name type="scientific">Enterococcus faecalis</name>
    <name type="common">Streptococcus faecalis</name>
    <dbReference type="NCBI Taxonomy" id="1351"/>
    <lineage>
        <taxon>Bacteria</taxon>
        <taxon>Bacillati</taxon>
        <taxon>Bacillota</taxon>
        <taxon>Bacilli</taxon>
        <taxon>Lactobacillales</taxon>
        <taxon>Enterococcaceae</taxon>
        <taxon>Enterococcus</taxon>
    </lineage>
</organism>
<keyword evidence="1" id="KW-0175">Coiled coil</keyword>
<dbReference type="Proteomes" id="UP000305511">
    <property type="component" value="Unassembled WGS sequence"/>
</dbReference>
<feature type="coiled-coil region" evidence="1">
    <location>
        <begin position="29"/>
        <end position="56"/>
    </location>
</feature>
<dbReference type="AlphaFoldDB" id="A0A4U3KDY2"/>
<dbReference type="RefSeq" id="WP_010824400.1">
    <property type="nucleotide sequence ID" value="NZ_BDEN01000003.1"/>
</dbReference>
<proteinExistence type="predicted"/>
<accession>A0A4U3KDY2</accession>
<reference evidence="2 3" key="1">
    <citation type="submission" date="2019-02" db="EMBL/GenBank/DDBJ databases">
        <title>Bacteria dissemination in different level of health care in South Africa: the effectiveness of infections prevention and control.</title>
        <authorList>
            <person name="Shobo C."/>
            <person name="Amoako D.G."/>
            <person name="Allam M."/>
            <person name="Ismail A."/>
            <person name="Bester L.A."/>
            <person name="Essack S.Y."/>
        </authorList>
    </citation>
    <scope>NUCLEOTIDE SEQUENCE [LARGE SCALE GENOMIC DNA]</scope>
    <source>
        <strain evidence="2 3">2SIL2</strain>
    </source>
</reference>
<name>A0A4U3KDY2_ENTFL</name>
<evidence type="ECO:0000313" key="2">
    <source>
        <dbReference type="EMBL" id="TKK59384.1"/>
    </source>
</evidence>
<gene>
    <name evidence="2" type="ORF">EY666_18975</name>
</gene>
<comment type="caution">
    <text evidence="2">The sequence shown here is derived from an EMBL/GenBank/DDBJ whole genome shotgun (WGS) entry which is preliminary data.</text>
</comment>